<keyword evidence="1" id="KW-1185">Reference proteome</keyword>
<sequence length="107" mass="11630">MRIPCPPCHLHPSFKSNPMSASAEFSPLNITLHCGIISLLESVRRTSLQFDLEVAAASPVNKFLLNSYGSTLISGNIVALSDEYIRYDVQGCCYREPFPGVSAGVDP</sequence>
<name>A0A915KM47_ROMCU</name>
<protein>
    <submittedName>
        <fullName evidence="2">Uncharacterized protein</fullName>
    </submittedName>
</protein>
<proteinExistence type="predicted"/>
<accession>A0A915KM47</accession>
<organism evidence="1 2">
    <name type="scientific">Romanomermis culicivorax</name>
    <name type="common">Nematode worm</name>
    <dbReference type="NCBI Taxonomy" id="13658"/>
    <lineage>
        <taxon>Eukaryota</taxon>
        <taxon>Metazoa</taxon>
        <taxon>Ecdysozoa</taxon>
        <taxon>Nematoda</taxon>
        <taxon>Enoplea</taxon>
        <taxon>Dorylaimia</taxon>
        <taxon>Mermithida</taxon>
        <taxon>Mermithoidea</taxon>
        <taxon>Mermithidae</taxon>
        <taxon>Romanomermis</taxon>
    </lineage>
</organism>
<dbReference type="WBParaSite" id="nRc.2.0.1.t39917-RA">
    <property type="protein sequence ID" value="nRc.2.0.1.t39917-RA"/>
    <property type="gene ID" value="nRc.2.0.1.g39917"/>
</dbReference>
<evidence type="ECO:0000313" key="1">
    <source>
        <dbReference type="Proteomes" id="UP000887565"/>
    </source>
</evidence>
<evidence type="ECO:0000313" key="2">
    <source>
        <dbReference type="WBParaSite" id="nRc.2.0.1.t39917-RA"/>
    </source>
</evidence>
<dbReference type="AlphaFoldDB" id="A0A915KM47"/>
<reference evidence="2" key="1">
    <citation type="submission" date="2022-11" db="UniProtKB">
        <authorList>
            <consortium name="WormBaseParasite"/>
        </authorList>
    </citation>
    <scope>IDENTIFICATION</scope>
</reference>
<dbReference type="Proteomes" id="UP000887565">
    <property type="component" value="Unplaced"/>
</dbReference>